<dbReference type="AlphaFoldDB" id="Q38962"/>
<reference evidence="1" key="1">
    <citation type="journal article" date="1996" name="Nucleic Acids Res.">
        <title>Sequence analysis of an 81 kb contig from Arabidopsis thaliana chromosome III.</title>
        <authorList>
            <person name="Quigley F."/>
            <person name="Dao P."/>
            <person name="Cottet A."/>
            <person name="Mache R."/>
        </authorList>
    </citation>
    <scope>NUCLEOTIDE SEQUENCE</scope>
</reference>
<evidence type="ECO:0000313" key="1">
    <source>
        <dbReference type="EMBL" id="CAA66818.1"/>
    </source>
</evidence>
<reference evidence="1" key="2">
    <citation type="submission" date="1996-05" db="EMBL/GenBank/DDBJ databases">
        <authorList>
            <person name="Quigley F.R."/>
        </authorList>
    </citation>
    <scope>NUCLEOTIDE SEQUENCE</scope>
</reference>
<name>Q38962_ARATH</name>
<protein>
    <submittedName>
        <fullName evidence="1">Uncharacterized protein</fullName>
    </submittedName>
</protein>
<proteinExistence type="predicted"/>
<sequence length="59" mass="7022">LVLFLQKDSTFLITCNTHIKNTQIYLEKLRRRANYGENAGPKLCKSRVFIYWRQQETSS</sequence>
<dbReference type="EMBL" id="X98130">
    <property type="protein sequence ID" value="CAA66818.1"/>
    <property type="molecule type" value="Genomic_DNA"/>
</dbReference>
<organism evidence="1">
    <name type="scientific">Arabidopsis thaliana</name>
    <name type="common">Mouse-ear cress</name>
    <dbReference type="NCBI Taxonomy" id="3702"/>
    <lineage>
        <taxon>Eukaryota</taxon>
        <taxon>Viridiplantae</taxon>
        <taxon>Streptophyta</taxon>
        <taxon>Embryophyta</taxon>
        <taxon>Tracheophyta</taxon>
        <taxon>Spermatophyta</taxon>
        <taxon>Magnoliopsida</taxon>
        <taxon>eudicotyledons</taxon>
        <taxon>Gunneridae</taxon>
        <taxon>Pentapetalae</taxon>
        <taxon>rosids</taxon>
        <taxon>malvids</taxon>
        <taxon>Brassicales</taxon>
        <taxon>Brassicaceae</taxon>
        <taxon>Camelineae</taxon>
        <taxon>Arabidopsis</taxon>
    </lineage>
</organism>
<feature type="non-terminal residue" evidence="1">
    <location>
        <position position="1"/>
    </location>
</feature>
<accession>Q38962</accession>